<sequence>MDPARSDAPRAGEPSTSVGAAGAAPGVLVDTRPSPIELQFARAAYIILQMWPALRQAVLEQWGGPESEEKRQFLLSHLCDEYGTGQGKCPDVDDLADLLDNYVEEEYDCQLEDDSAMMIAMHVCNAFKVIFEEKRGEQLVAQLEQAFGKVRKSKVEHQTQELAEGDEDDDQEEDETATPSAPRPPAPRPEPEIDEDGFETVVSRRRR</sequence>
<feature type="region of interest" description="Disordered" evidence="3">
    <location>
        <begin position="150"/>
        <end position="207"/>
    </location>
</feature>
<reference evidence="4" key="1">
    <citation type="submission" date="2023-03" db="EMBL/GenBank/DDBJ databases">
        <title>Mating type loci evolution in Malassezia.</title>
        <authorList>
            <person name="Coelho M.A."/>
        </authorList>
    </citation>
    <scope>NUCLEOTIDE SEQUENCE</scope>
    <source>
        <strain evidence="4">CBS 7876</strain>
    </source>
</reference>
<evidence type="ECO:0000256" key="1">
    <source>
        <dbReference type="ARBA" id="ARBA00006524"/>
    </source>
</evidence>
<feature type="compositionally biased region" description="Basic and acidic residues" evidence="3">
    <location>
        <begin position="1"/>
        <end position="10"/>
    </location>
</feature>
<feature type="region of interest" description="Disordered" evidence="3">
    <location>
        <begin position="1"/>
        <end position="22"/>
    </location>
</feature>
<dbReference type="GO" id="GO:0006364">
    <property type="term" value="P:rRNA processing"/>
    <property type="evidence" value="ECO:0007669"/>
    <property type="project" value="UniProtKB-KW"/>
</dbReference>
<evidence type="ECO:0000256" key="2">
    <source>
        <dbReference type="ARBA" id="ARBA00022552"/>
    </source>
</evidence>
<dbReference type="Pfam" id="PF10273">
    <property type="entry name" value="WGG"/>
    <property type="match status" value="1"/>
</dbReference>
<evidence type="ECO:0000313" key="5">
    <source>
        <dbReference type="Proteomes" id="UP001214603"/>
    </source>
</evidence>
<dbReference type="InterPro" id="IPR019398">
    <property type="entry name" value="Pre-rRNA_process_TSR2"/>
</dbReference>
<dbReference type="AlphaFoldDB" id="A0AAF0E1L4"/>
<name>A0AAF0E1L4_9BASI</name>
<protein>
    <submittedName>
        <fullName evidence="4">rRNA accumulation- protein</fullName>
    </submittedName>
</protein>
<proteinExistence type="inferred from homology"/>
<gene>
    <name evidence="4" type="primary">TSR2</name>
    <name evidence="4" type="ORF">MOBT1_000582</name>
</gene>
<comment type="similarity">
    <text evidence="1">Belongs to the TSR2 family.</text>
</comment>
<organism evidence="4 5">
    <name type="scientific">Malassezia obtusa</name>
    <dbReference type="NCBI Taxonomy" id="76774"/>
    <lineage>
        <taxon>Eukaryota</taxon>
        <taxon>Fungi</taxon>
        <taxon>Dikarya</taxon>
        <taxon>Basidiomycota</taxon>
        <taxon>Ustilaginomycotina</taxon>
        <taxon>Malasseziomycetes</taxon>
        <taxon>Malasseziales</taxon>
        <taxon>Malasseziaceae</taxon>
        <taxon>Malassezia</taxon>
    </lineage>
</organism>
<dbReference type="EMBL" id="CP119934">
    <property type="protein sequence ID" value="WFD01902.1"/>
    <property type="molecule type" value="Genomic_DNA"/>
</dbReference>
<keyword evidence="5" id="KW-1185">Reference proteome</keyword>
<accession>A0AAF0E1L4</accession>
<dbReference type="PANTHER" id="PTHR21250">
    <property type="entry name" value="PRE-RRNA-PROCESSING PROTEIN TSR2 HOMOLOG"/>
    <property type="match status" value="1"/>
</dbReference>
<feature type="compositionally biased region" description="Acidic residues" evidence="3">
    <location>
        <begin position="163"/>
        <end position="176"/>
    </location>
</feature>
<evidence type="ECO:0000313" key="4">
    <source>
        <dbReference type="EMBL" id="WFD01902.1"/>
    </source>
</evidence>
<evidence type="ECO:0000256" key="3">
    <source>
        <dbReference type="SAM" id="MobiDB-lite"/>
    </source>
</evidence>
<dbReference type="Proteomes" id="UP001214603">
    <property type="component" value="Chromosome 1"/>
</dbReference>
<keyword evidence="2" id="KW-0698">rRNA processing</keyword>